<dbReference type="EMBL" id="JAIWYP010000014">
    <property type="protein sequence ID" value="KAH3710435.1"/>
    <property type="molecule type" value="Genomic_DNA"/>
</dbReference>
<gene>
    <name evidence="1" type="ORF">DPMN_069917</name>
</gene>
<evidence type="ECO:0000313" key="1">
    <source>
        <dbReference type="EMBL" id="KAH3710435.1"/>
    </source>
</evidence>
<dbReference type="Proteomes" id="UP000828390">
    <property type="component" value="Unassembled WGS sequence"/>
</dbReference>
<accession>A0A9D4BUR7</accession>
<reference evidence="1" key="2">
    <citation type="submission" date="2020-11" db="EMBL/GenBank/DDBJ databases">
        <authorList>
            <person name="McCartney M.A."/>
            <person name="Auch B."/>
            <person name="Kono T."/>
            <person name="Mallez S."/>
            <person name="Becker A."/>
            <person name="Gohl D.M."/>
            <person name="Silverstein K.A.T."/>
            <person name="Koren S."/>
            <person name="Bechman K.B."/>
            <person name="Herman A."/>
            <person name="Abrahante J.E."/>
            <person name="Garbe J."/>
        </authorList>
    </citation>
    <scope>NUCLEOTIDE SEQUENCE</scope>
    <source>
        <strain evidence="1">Duluth1</strain>
        <tissue evidence="1">Whole animal</tissue>
    </source>
</reference>
<comment type="caution">
    <text evidence="1">The sequence shown here is derived from an EMBL/GenBank/DDBJ whole genome shotgun (WGS) entry which is preliminary data.</text>
</comment>
<proteinExistence type="predicted"/>
<protein>
    <submittedName>
        <fullName evidence="1">Uncharacterized protein</fullName>
    </submittedName>
</protein>
<sequence>MSAEGSTGSYGVPTLPKIPFIRGEILMTEGLLANNVDLQSSSTIALESSADAWVGV</sequence>
<organism evidence="1 2">
    <name type="scientific">Dreissena polymorpha</name>
    <name type="common">Zebra mussel</name>
    <name type="synonym">Mytilus polymorpha</name>
    <dbReference type="NCBI Taxonomy" id="45954"/>
    <lineage>
        <taxon>Eukaryota</taxon>
        <taxon>Metazoa</taxon>
        <taxon>Spiralia</taxon>
        <taxon>Lophotrochozoa</taxon>
        <taxon>Mollusca</taxon>
        <taxon>Bivalvia</taxon>
        <taxon>Autobranchia</taxon>
        <taxon>Heteroconchia</taxon>
        <taxon>Euheterodonta</taxon>
        <taxon>Imparidentia</taxon>
        <taxon>Neoheterodontei</taxon>
        <taxon>Myida</taxon>
        <taxon>Dreissenoidea</taxon>
        <taxon>Dreissenidae</taxon>
        <taxon>Dreissena</taxon>
    </lineage>
</organism>
<reference evidence="1" key="1">
    <citation type="journal article" date="2019" name="bioRxiv">
        <title>The Genome of the Zebra Mussel, Dreissena polymorpha: A Resource for Invasive Species Research.</title>
        <authorList>
            <person name="McCartney M.A."/>
            <person name="Auch B."/>
            <person name="Kono T."/>
            <person name="Mallez S."/>
            <person name="Zhang Y."/>
            <person name="Obille A."/>
            <person name="Becker A."/>
            <person name="Abrahante J.E."/>
            <person name="Garbe J."/>
            <person name="Badalamenti J.P."/>
            <person name="Herman A."/>
            <person name="Mangelson H."/>
            <person name="Liachko I."/>
            <person name="Sullivan S."/>
            <person name="Sone E.D."/>
            <person name="Koren S."/>
            <person name="Silverstein K.A.T."/>
            <person name="Beckman K.B."/>
            <person name="Gohl D.M."/>
        </authorList>
    </citation>
    <scope>NUCLEOTIDE SEQUENCE</scope>
    <source>
        <strain evidence="1">Duluth1</strain>
        <tissue evidence="1">Whole animal</tissue>
    </source>
</reference>
<name>A0A9D4BUR7_DREPO</name>
<evidence type="ECO:0000313" key="2">
    <source>
        <dbReference type="Proteomes" id="UP000828390"/>
    </source>
</evidence>
<keyword evidence="2" id="KW-1185">Reference proteome</keyword>
<dbReference type="AlphaFoldDB" id="A0A9D4BUR7"/>